<proteinExistence type="predicted"/>
<name>A0A2K9LWF4_9VIRU</name>
<evidence type="ECO:0000313" key="4">
    <source>
        <dbReference type="EMBL" id="AUM61794.1"/>
    </source>
</evidence>
<gene>
    <name evidence="4" type="primary">Cap</name>
</gene>
<dbReference type="InterPro" id="IPR037164">
    <property type="entry name" value="Satellite_virus_coat_sf"/>
</dbReference>
<comment type="subcellular location">
    <subcellularLocation>
        <location evidence="1">Virion</location>
    </subcellularLocation>
</comment>
<keyword evidence="3" id="KW-0946">Virion</keyword>
<protein>
    <submittedName>
        <fullName evidence="4">Capsid</fullName>
    </submittedName>
</protein>
<organism evidence="4">
    <name type="scientific">uncultured virus</name>
    <dbReference type="NCBI Taxonomy" id="340016"/>
    <lineage>
        <taxon>Viruses</taxon>
        <taxon>environmental samples</taxon>
    </lineage>
</organism>
<sequence length="242" mass="26031">MPYKSSYKRRQAAHRANPRVYKTRAVIGMAQPMSIVNASAPPASRGFWGVRQRGGKELKFVDVAAAAYVADTTGTVTLLNGVAQGDDFNQRTGRIMDFKSVSIKGLLQPVDAITGTSFCRIIVFWDSQPNGATPVVTDFLVASTAISHNNLNNRSRFKVLLDEQHALGSIDNTTTQAYSTNPSVITINRYVKLPSLRTVNTGTGATVASIQTGAIWMVTIGSNAAGTGGSYSLCTRCRYTDS</sequence>
<dbReference type="Gene3D" id="2.60.120.20">
    <property type="match status" value="1"/>
</dbReference>
<reference evidence="4" key="1">
    <citation type="submission" date="2017-01" db="EMBL/GenBank/DDBJ databases">
        <title>High-throughput sequencing uncovers low homogeneity in the biogeography of single-stranded DNA viruses.</title>
        <authorList>
            <person name="Pearson V.M."/>
            <person name="Rokyta D.R."/>
        </authorList>
    </citation>
    <scope>NUCLEOTIDE SEQUENCE</scope>
</reference>
<dbReference type="SUPFAM" id="SSF88650">
    <property type="entry name" value="Satellite viruses"/>
    <property type="match status" value="1"/>
</dbReference>
<keyword evidence="2" id="KW-0167">Capsid protein</keyword>
<dbReference type="InterPro" id="IPR010392">
    <property type="entry name" value="Satellite_virus_coat"/>
</dbReference>
<evidence type="ECO:0000256" key="1">
    <source>
        <dbReference type="ARBA" id="ARBA00004328"/>
    </source>
</evidence>
<evidence type="ECO:0000256" key="2">
    <source>
        <dbReference type="ARBA" id="ARBA00022561"/>
    </source>
</evidence>
<dbReference type="GO" id="GO:0005198">
    <property type="term" value="F:structural molecule activity"/>
    <property type="evidence" value="ECO:0007669"/>
    <property type="project" value="InterPro"/>
</dbReference>
<dbReference type="EMBL" id="KY487863">
    <property type="protein sequence ID" value="AUM61794.1"/>
    <property type="molecule type" value="Genomic_DNA"/>
</dbReference>
<accession>A0A2K9LWF4</accession>
<dbReference type="Pfam" id="PF03898">
    <property type="entry name" value="TNV_CP"/>
    <property type="match status" value="1"/>
</dbReference>
<dbReference type="InterPro" id="IPR029053">
    <property type="entry name" value="Viral_coat"/>
</dbReference>
<dbReference type="GO" id="GO:0019028">
    <property type="term" value="C:viral capsid"/>
    <property type="evidence" value="ECO:0007669"/>
    <property type="project" value="UniProtKB-KW"/>
</dbReference>
<evidence type="ECO:0000256" key="3">
    <source>
        <dbReference type="ARBA" id="ARBA00022844"/>
    </source>
</evidence>